<dbReference type="GeneID" id="54573472"/>
<sequence>MAESSLGFESGRKMKMLVPSRILKLPSAFRREISVCFTHYSFFFSTILPHGGTALPFSSSPKKFLGYFKLFRASRRSHIGWTTNHFLSIWYALTLLEAERHIPKLLPLFVLSLKAAESKTLLRSNLRPSGASQTHC</sequence>
<keyword evidence="2" id="KW-1185">Reference proteome</keyword>
<proteinExistence type="predicted"/>
<gene>
    <name evidence="1" type="ORF">BU26DRAFT_161589</name>
</gene>
<dbReference type="RefSeq" id="XP_033677472.1">
    <property type="nucleotide sequence ID" value="XM_033820142.1"/>
</dbReference>
<dbReference type="EMBL" id="ML987208">
    <property type="protein sequence ID" value="KAF2242468.1"/>
    <property type="molecule type" value="Genomic_DNA"/>
</dbReference>
<dbReference type="AlphaFoldDB" id="A0A6A6HXH0"/>
<organism evidence="1 2">
    <name type="scientific">Trematosphaeria pertusa</name>
    <dbReference type="NCBI Taxonomy" id="390896"/>
    <lineage>
        <taxon>Eukaryota</taxon>
        <taxon>Fungi</taxon>
        <taxon>Dikarya</taxon>
        <taxon>Ascomycota</taxon>
        <taxon>Pezizomycotina</taxon>
        <taxon>Dothideomycetes</taxon>
        <taxon>Pleosporomycetidae</taxon>
        <taxon>Pleosporales</taxon>
        <taxon>Massarineae</taxon>
        <taxon>Trematosphaeriaceae</taxon>
        <taxon>Trematosphaeria</taxon>
    </lineage>
</organism>
<accession>A0A6A6HXH0</accession>
<evidence type="ECO:0000313" key="2">
    <source>
        <dbReference type="Proteomes" id="UP000800094"/>
    </source>
</evidence>
<evidence type="ECO:0000313" key="1">
    <source>
        <dbReference type="EMBL" id="KAF2242468.1"/>
    </source>
</evidence>
<dbReference type="Proteomes" id="UP000800094">
    <property type="component" value="Unassembled WGS sequence"/>
</dbReference>
<reference evidence="1" key="1">
    <citation type="journal article" date="2020" name="Stud. Mycol.">
        <title>101 Dothideomycetes genomes: a test case for predicting lifestyles and emergence of pathogens.</title>
        <authorList>
            <person name="Haridas S."/>
            <person name="Albert R."/>
            <person name="Binder M."/>
            <person name="Bloem J."/>
            <person name="Labutti K."/>
            <person name="Salamov A."/>
            <person name="Andreopoulos B."/>
            <person name="Baker S."/>
            <person name="Barry K."/>
            <person name="Bills G."/>
            <person name="Bluhm B."/>
            <person name="Cannon C."/>
            <person name="Castanera R."/>
            <person name="Culley D."/>
            <person name="Daum C."/>
            <person name="Ezra D."/>
            <person name="Gonzalez J."/>
            <person name="Henrissat B."/>
            <person name="Kuo A."/>
            <person name="Liang C."/>
            <person name="Lipzen A."/>
            <person name="Lutzoni F."/>
            <person name="Magnuson J."/>
            <person name="Mondo S."/>
            <person name="Nolan M."/>
            <person name="Ohm R."/>
            <person name="Pangilinan J."/>
            <person name="Park H.-J."/>
            <person name="Ramirez L."/>
            <person name="Alfaro M."/>
            <person name="Sun H."/>
            <person name="Tritt A."/>
            <person name="Yoshinaga Y."/>
            <person name="Zwiers L.-H."/>
            <person name="Turgeon B."/>
            <person name="Goodwin S."/>
            <person name="Spatafora J."/>
            <person name="Crous P."/>
            <person name="Grigoriev I."/>
        </authorList>
    </citation>
    <scope>NUCLEOTIDE SEQUENCE</scope>
    <source>
        <strain evidence="1">CBS 122368</strain>
    </source>
</reference>
<protein>
    <submittedName>
        <fullName evidence="1">Uncharacterized protein</fullName>
    </submittedName>
</protein>
<name>A0A6A6HXH0_9PLEO</name>